<dbReference type="PANTHER" id="PTHR11010:SF101">
    <property type="entry name" value="SERINE PROTEASE F56F10.1-RELATED"/>
    <property type="match status" value="1"/>
</dbReference>
<dbReference type="InterPro" id="IPR042269">
    <property type="entry name" value="Ser_carbopepase_S28_SKS"/>
</dbReference>
<dbReference type="Pfam" id="PF05577">
    <property type="entry name" value="Peptidase_S28"/>
    <property type="match status" value="1"/>
</dbReference>
<evidence type="ECO:0000256" key="5">
    <source>
        <dbReference type="ARBA" id="ARBA00023180"/>
    </source>
</evidence>
<dbReference type="Proteomes" id="UP000887578">
    <property type="component" value="Unplaced"/>
</dbReference>
<dbReference type="GO" id="GO:0008239">
    <property type="term" value="F:dipeptidyl-peptidase activity"/>
    <property type="evidence" value="ECO:0007669"/>
    <property type="project" value="TreeGrafter"/>
</dbReference>
<comment type="similarity">
    <text evidence="1">Belongs to the peptidase S28 family.</text>
</comment>
<accession>A0A914P3L6</accession>
<dbReference type="InterPro" id="IPR029058">
    <property type="entry name" value="AB_hydrolase_fold"/>
</dbReference>
<proteinExistence type="inferred from homology"/>
<keyword evidence="3" id="KW-0732">Signal</keyword>
<dbReference type="GO" id="GO:0070008">
    <property type="term" value="F:serine-type exopeptidase activity"/>
    <property type="evidence" value="ECO:0007669"/>
    <property type="project" value="InterPro"/>
</dbReference>
<evidence type="ECO:0000256" key="3">
    <source>
        <dbReference type="ARBA" id="ARBA00022729"/>
    </source>
</evidence>
<evidence type="ECO:0000256" key="2">
    <source>
        <dbReference type="ARBA" id="ARBA00022670"/>
    </source>
</evidence>
<dbReference type="InterPro" id="IPR008758">
    <property type="entry name" value="Peptidase_S28"/>
</dbReference>
<dbReference type="SUPFAM" id="SSF53474">
    <property type="entry name" value="alpha/beta-Hydrolases"/>
    <property type="match status" value="1"/>
</dbReference>
<evidence type="ECO:0000313" key="6">
    <source>
        <dbReference type="Proteomes" id="UP000887578"/>
    </source>
</evidence>
<keyword evidence="4" id="KW-0378">Hydrolase</keyword>
<keyword evidence="6" id="KW-1185">Reference proteome</keyword>
<name>A0A914P3L6_9BILA</name>
<sequence>MKLAAKHNASVIQLEHRFFGYSYPIITSDGYVDMRVETFQQLLTPQQILADISNFITSYNQNQNLINPRWVIFGGSYPGTLCAWFRVKYPDLSVGGICSSAPLWAKVNFYEYAEKMEYAIYDSISNTDSECASFISTAFDELKQMVYTDIGRTFLNNVFKIHPPLNATKSTNFELDATNFLAKVFNPFQGIVQYTFDAVDNNTISGLNGLCDIMTKPLNGDTLVDRIADVYFWSSDRTYLFNDYNTEISYINRRYYNTSDPLDQEVLSAGRGWMWLCCGMALGWLQSTDNSHKMFSNMLPLSYHLKMCEDIFDTNIDINYINQKVTELNSYFDNPRDYNATNVVLTNGDYDPWSALGSNITRAHQHQIAVTTPKAAHCADMYPARSGEPEGLENTRQIIERQVEQFLAMALITASPSTATFDTTPSVFVDFILTSFNMKYNKQ</sequence>
<dbReference type="PANTHER" id="PTHR11010">
    <property type="entry name" value="PROTEASE S28 PRO-X CARBOXYPEPTIDASE-RELATED"/>
    <property type="match status" value="1"/>
</dbReference>
<dbReference type="WBParaSite" id="PDA_v2.g11884.t1">
    <property type="protein sequence ID" value="PDA_v2.g11884.t1"/>
    <property type="gene ID" value="PDA_v2.g11884"/>
</dbReference>
<protein>
    <submittedName>
        <fullName evidence="7">Uncharacterized protein</fullName>
    </submittedName>
</protein>
<evidence type="ECO:0000256" key="4">
    <source>
        <dbReference type="ARBA" id="ARBA00022801"/>
    </source>
</evidence>
<dbReference type="AlphaFoldDB" id="A0A914P3L6"/>
<keyword evidence="5" id="KW-0325">Glycoprotein</keyword>
<keyword evidence="2" id="KW-0645">Protease</keyword>
<reference evidence="7" key="1">
    <citation type="submission" date="2022-11" db="UniProtKB">
        <authorList>
            <consortium name="WormBaseParasite"/>
        </authorList>
    </citation>
    <scope>IDENTIFICATION</scope>
</reference>
<dbReference type="Gene3D" id="3.40.50.1820">
    <property type="entry name" value="alpha/beta hydrolase"/>
    <property type="match status" value="1"/>
</dbReference>
<evidence type="ECO:0000313" key="7">
    <source>
        <dbReference type="WBParaSite" id="PDA_v2.g11884.t1"/>
    </source>
</evidence>
<dbReference type="GO" id="GO:0006508">
    <property type="term" value="P:proteolysis"/>
    <property type="evidence" value="ECO:0007669"/>
    <property type="project" value="UniProtKB-KW"/>
</dbReference>
<organism evidence="6 7">
    <name type="scientific">Panagrolaimus davidi</name>
    <dbReference type="NCBI Taxonomy" id="227884"/>
    <lineage>
        <taxon>Eukaryota</taxon>
        <taxon>Metazoa</taxon>
        <taxon>Ecdysozoa</taxon>
        <taxon>Nematoda</taxon>
        <taxon>Chromadorea</taxon>
        <taxon>Rhabditida</taxon>
        <taxon>Tylenchina</taxon>
        <taxon>Panagrolaimomorpha</taxon>
        <taxon>Panagrolaimoidea</taxon>
        <taxon>Panagrolaimidae</taxon>
        <taxon>Panagrolaimus</taxon>
    </lineage>
</organism>
<evidence type="ECO:0000256" key="1">
    <source>
        <dbReference type="ARBA" id="ARBA00011079"/>
    </source>
</evidence>
<dbReference type="Gene3D" id="1.20.120.980">
    <property type="entry name" value="Serine carboxypeptidase S28, SKS domain"/>
    <property type="match status" value="1"/>
</dbReference>